<gene>
    <name evidence="2" type="ORF">FSARC_6251</name>
</gene>
<accession>A0A8H4TXP0</accession>
<feature type="compositionally biased region" description="Low complexity" evidence="1">
    <location>
        <begin position="140"/>
        <end position="152"/>
    </location>
</feature>
<reference evidence="2" key="1">
    <citation type="journal article" date="2020" name="BMC Genomics">
        <title>Correction to: Identification and distribution of gene clusters required for synthesis of sphingolipid metabolism inhibitors in diverse species of the filamentous fungus Fusarium.</title>
        <authorList>
            <person name="Kim H.S."/>
            <person name="Lohmar J.M."/>
            <person name="Busman M."/>
            <person name="Brown D.W."/>
            <person name="Naumann T.A."/>
            <person name="Divon H.H."/>
            <person name="Lysoe E."/>
            <person name="Uhlig S."/>
            <person name="Proctor R.H."/>
        </authorList>
    </citation>
    <scope>NUCLEOTIDE SEQUENCE</scope>
    <source>
        <strain evidence="2">NRRL 20472</strain>
    </source>
</reference>
<comment type="caution">
    <text evidence="2">The sequence shown here is derived from an EMBL/GenBank/DDBJ whole genome shotgun (WGS) entry which is preliminary data.</text>
</comment>
<evidence type="ECO:0000313" key="3">
    <source>
        <dbReference type="Proteomes" id="UP000622797"/>
    </source>
</evidence>
<organism evidence="2 3">
    <name type="scientific">Fusarium sarcochroum</name>
    <dbReference type="NCBI Taxonomy" id="1208366"/>
    <lineage>
        <taxon>Eukaryota</taxon>
        <taxon>Fungi</taxon>
        <taxon>Dikarya</taxon>
        <taxon>Ascomycota</taxon>
        <taxon>Pezizomycotina</taxon>
        <taxon>Sordariomycetes</taxon>
        <taxon>Hypocreomycetidae</taxon>
        <taxon>Hypocreales</taxon>
        <taxon>Nectriaceae</taxon>
        <taxon>Fusarium</taxon>
        <taxon>Fusarium lateritium species complex</taxon>
    </lineage>
</organism>
<reference evidence="2" key="2">
    <citation type="submission" date="2020-05" db="EMBL/GenBank/DDBJ databases">
        <authorList>
            <person name="Kim H.-S."/>
            <person name="Proctor R.H."/>
            <person name="Brown D.W."/>
        </authorList>
    </citation>
    <scope>NUCLEOTIDE SEQUENCE</scope>
    <source>
        <strain evidence="2">NRRL 20472</strain>
    </source>
</reference>
<dbReference type="CDD" id="cd00590">
    <property type="entry name" value="RRM_SF"/>
    <property type="match status" value="1"/>
</dbReference>
<protein>
    <recommendedName>
        <fullName evidence="4">RRM domain-containing protein</fullName>
    </recommendedName>
</protein>
<dbReference type="GO" id="GO:0003676">
    <property type="term" value="F:nucleic acid binding"/>
    <property type="evidence" value="ECO:0007669"/>
    <property type="project" value="InterPro"/>
</dbReference>
<dbReference type="AlphaFoldDB" id="A0A8H4TXP0"/>
<dbReference type="InterPro" id="IPR035979">
    <property type="entry name" value="RBD_domain_sf"/>
</dbReference>
<sequence length="257" mass="28862">MGRGKRLRDAQNAQDERGFIFHIWNFGCGTQKKEVEDLLRAKGLPGEVFWPDTEPDDSHKGWCWVHFDLRDEAESTRFQLHRTILRGGSIKRGPITVNLKRARPQAAKSRIQDSLDLPQTPVPAKAKASESFRASSYSIPSAPNLPNPSASSTAIGSSKNHVSLRCPHTWEYDADDPDKYRREFMAAMVVVEANYERMGVKNRPLVIHYPDGHQILRPQLASTAATGETFIYVRNPDSVGEFEKIALQQLPVAELLG</sequence>
<evidence type="ECO:0008006" key="4">
    <source>
        <dbReference type="Google" id="ProtNLM"/>
    </source>
</evidence>
<feature type="region of interest" description="Disordered" evidence="1">
    <location>
        <begin position="102"/>
        <end position="157"/>
    </location>
</feature>
<dbReference type="EMBL" id="JABEXW010000309">
    <property type="protein sequence ID" value="KAF4966051.1"/>
    <property type="molecule type" value="Genomic_DNA"/>
</dbReference>
<evidence type="ECO:0000256" key="1">
    <source>
        <dbReference type="SAM" id="MobiDB-lite"/>
    </source>
</evidence>
<proteinExistence type="predicted"/>
<dbReference type="SUPFAM" id="SSF54928">
    <property type="entry name" value="RNA-binding domain, RBD"/>
    <property type="match status" value="1"/>
</dbReference>
<keyword evidence="3" id="KW-1185">Reference proteome</keyword>
<evidence type="ECO:0000313" key="2">
    <source>
        <dbReference type="EMBL" id="KAF4966051.1"/>
    </source>
</evidence>
<dbReference type="Proteomes" id="UP000622797">
    <property type="component" value="Unassembled WGS sequence"/>
</dbReference>
<dbReference type="OrthoDB" id="439808at2759"/>
<name>A0A8H4TXP0_9HYPO</name>